<dbReference type="RefSeq" id="WP_169382537.1">
    <property type="nucleotide sequence ID" value="NZ_JAAXLA010000031.1"/>
</dbReference>
<feature type="domain" description="B12-binding" evidence="1">
    <location>
        <begin position="21"/>
        <end position="129"/>
    </location>
</feature>
<dbReference type="EMBL" id="JAAXLA010000031">
    <property type="protein sequence ID" value="NMH99092.1"/>
    <property type="molecule type" value="Genomic_DNA"/>
</dbReference>
<name>A0ABX1SE12_9PSEU</name>
<dbReference type="Proteomes" id="UP000820669">
    <property type="component" value="Unassembled WGS sequence"/>
</dbReference>
<dbReference type="SUPFAM" id="SSF52242">
    <property type="entry name" value="Cobalamin (vitamin B12)-binding domain"/>
    <property type="match status" value="1"/>
</dbReference>
<evidence type="ECO:0000313" key="2">
    <source>
        <dbReference type="EMBL" id="NMH99092.1"/>
    </source>
</evidence>
<organism evidence="2 3">
    <name type="scientific">Pseudonocardia acidicola</name>
    <dbReference type="NCBI Taxonomy" id="2724939"/>
    <lineage>
        <taxon>Bacteria</taxon>
        <taxon>Bacillati</taxon>
        <taxon>Actinomycetota</taxon>
        <taxon>Actinomycetes</taxon>
        <taxon>Pseudonocardiales</taxon>
        <taxon>Pseudonocardiaceae</taxon>
        <taxon>Pseudonocardia</taxon>
    </lineage>
</organism>
<gene>
    <name evidence="2" type="ORF">HF526_17510</name>
</gene>
<evidence type="ECO:0000259" key="1">
    <source>
        <dbReference type="PROSITE" id="PS51332"/>
    </source>
</evidence>
<keyword evidence="3" id="KW-1185">Reference proteome</keyword>
<dbReference type="PROSITE" id="PS51332">
    <property type="entry name" value="B12_BINDING"/>
    <property type="match status" value="1"/>
</dbReference>
<protein>
    <submittedName>
        <fullName evidence="2">Methylmalonyl-CoA mutase</fullName>
    </submittedName>
</protein>
<reference evidence="2 3" key="1">
    <citation type="submission" date="2020-04" db="EMBL/GenBank/DDBJ databases">
        <authorList>
            <person name="Klaysubun C."/>
            <person name="Duangmal K."/>
            <person name="Lipun K."/>
        </authorList>
    </citation>
    <scope>NUCLEOTIDE SEQUENCE [LARGE SCALE GENOMIC DNA]</scope>
    <source>
        <strain evidence="2 3">K10HN5</strain>
    </source>
</reference>
<proteinExistence type="predicted"/>
<dbReference type="InterPro" id="IPR006158">
    <property type="entry name" value="Cobalamin-bd"/>
</dbReference>
<sequence length="129" mass="12928">MKITLSAAGSAGVRRCAVGERLRVVLVTPGDAESDTRAAMALARTLRDGGMEVVLTAAGPTPDQIVRTALQEDAGAIGFPEGAPDAASAVRRLLAERDAADVAVVVAGADAGPGILDELRAAVARATAP</sequence>
<accession>A0ABX1SE12</accession>
<dbReference type="Gene3D" id="3.40.50.280">
    <property type="entry name" value="Cobalamin-binding domain"/>
    <property type="match status" value="1"/>
</dbReference>
<comment type="caution">
    <text evidence="2">The sequence shown here is derived from an EMBL/GenBank/DDBJ whole genome shotgun (WGS) entry which is preliminary data.</text>
</comment>
<evidence type="ECO:0000313" key="3">
    <source>
        <dbReference type="Proteomes" id="UP000820669"/>
    </source>
</evidence>
<dbReference type="InterPro" id="IPR036724">
    <property type="entry name" value="Cobalamin-bd_sf"/>
</dbReference>